<feature type="compositionally biased region" description="Polar residues" evidence="1">
    <location>
        <begin position="183"/>
        <end position="203"/>
    </location>
</feature>
<comment type="caution">
    <text evidence="4">The sequence shown here is derived from an EMBL/GenBank/DDBJ whole genome shotgun (WGS) entry which is preliminary data.</text>
</comment>
<feature type="region of interest" description="Disordered" evidence="1">
    <location>
        <begin position="267"/>
        <end position="306"/>
    </location>
</feature>
<keyword evidence="2" id="KW-0472">Membrane</keyword>
<keyword evidence="2" id="KW-1133">Transmembrane helix</keyword>
<feature type="region of interest" description="Disordered" evidence="1">
    <location>
        <begin position="98"/>
        <end position="207"/>
    </location>
</feature>
<keyword evidence="3" id="KW-0732">Signal</keyword>
<keyword evidence="5" id="KW-1185">Reference proteome</keyword>
<feature type="compositionally biased region" description="Low complexity" evidence="1">
    <location>
        <begin position="105"/>
        <end position="119"/>
    </location>
</feature>
<accession>A0AAD7AGT6</accession>
<sequence length="340" mass="36035">MFRRKACREHCLSLIFLRALTNGSSLRCPSFDDDGNALFDSQVYPEPVPYALLCAYDNGPICFYKENGSPDISNTGCPSREAILGWFLGSGGTIGGITTVPTRPSSSAGISLSSTSPSSTKAALPGHTDSPPPIGNNDSSSHSSSHISTSTDGLGISENNTGSPKPTRTTDSSSPSLPMDSAGTATGIASPSPTASIFPNASQKSDRITPRTAVIAASVASVGILVAVVALFLWVRRRRQRIDQRRLPEQFTEAQQEVLLDTLPIKADGAPHAHEPDDDNPILPQTDPAVAEPESGVLPADPEDGTREETLTARMHRMEARLEALATMVLPEDSPPSYTR</sequence>
<organism evidence="4 5">
    <name type="scientific">Mycena albidolilacea</name>
    <dbReference type="NCBI Taxonomy" id="1033008"/>
    <lineage>
        <taxon>Eukaryota</taxon>
        <taxon>Fungi</taxon>
        <taxon>Dikarya</taxon>
        <taxon>Basidiomycota</taxon>
        <taxon>Agaricomycotina</taxon>
        <taxon>Agaricomycetes</taxon>
        <taxon>Agaricomycetidae</taxon>
        <taxon>Agaricales</taxon>
        <taxon>Marasmiineae</taxon>
        <taxon>Mycenaceae</taxon>
        <taxon>Mycena</taxon>
    </lineage>
</organism>
<gene>
    <name evidence="4" type="ORF">DFH08DRAFT_802158</name>
</gene>
<protein>
    <submittedName>
        <fullName evidence="4">Uncharacterized protein</fullName>
    </submittedName>
</protein>
<feature type="chain" id="PRO_5042190162" evidence="3">
    <location>
        <begin position="26"/>
        <end position="340"/>
    </location>
</feature>
<dbReference type="AlphaFoldDB" id="A0AAD7AGT6"/>
<proteinExistence type="predicted"/>
<name>A0AAD7AGT6_9AGAR</name>
<evidence type="ECO:0000256" key="1">
    <source>
        <dbReference type="SAM" id="MobiDB-lite"/>
    </source>
</evidence>
<keyword evidence="2" id="KW-0812">Transmembrane</keyword>
<feature type="compositionally biased region" description="Low complexity" evidence="1">
    <location>
        <begin position="135"/>
        <end position="153"/>
    </location>
</feature>
<dbReference type="EMBL" id="JARIHO010000007">
    <property type="protein sequence ID" value="KAJ7358320.1"/>
    <property type="molecule type" value="Genomic_DNA"/>
</dbReference>
<evidence type="ECO:0000313" key="4">
    <source>
        <dbReference type="EMBL" id="KAJ7358320.1"/>
    </source>
</evidence>
<evidence type="ECO:0000256" key="3">
    <source>
        <dbReference type="SAM" id="SignalP"/>
    </source>
</evidence>
<evidence type="ECO:0000256" key="2">
    <source>
        <dbReference type="SAM" id="Phobius"/>
    </source>
</evidence>
<feature type="signal peptide" evidence="3">
    <location>
        <begin position="1"/>
        <end position="25"/>
    </location>
</feature>
<feature type="transmembrane region" description="Helical" evidence="2">
    <location>
        <begin position="213"/>
        <end position="235"/>
    </location>
</feature>
<reference evidence="4" key="1">
    <citation type="submission" date="2023-03" db="EMBL/GenBank/DDBJ databases">
        <title>Massive genome expansion in bonnet fungi (Mycena s.s.) driven by repeated elements and novel gene families across ecological guilds.</title>
        <authorList>
            <consortium name="Lawrence Berkeley National Laboratory"/>
            <person name="Harder C.B."/>
            <person name="Miyauchi S."/>
            <person name="Viragh M."/>
            <person name="Kuo A."/>
            <person name="Thoen E."/>
            <person name="Andreopoulos B."/>
            <person name="Lu D."/>
            <person name="Skrede I."/>
            <person name="Drula E."/>
            <person name="Henrissat B."/>
            <person name="Morin E."/>
            <person name="Kohler A."/>
            <person name="Barry K."/>
            <person name="LaButti K."/>
            <person name="Morin E."/>
            <person name="Salamov A."/>
            <person name="Lipzen A."/>
            <person name="Mereny Z."/>
            <person name="Hegedus B."/>
            <person name="Baldrian P."/>
            <person name="Stursova M."/>
            <person name="Weitz H."/>
            <person name="Taylor A."/>
            <person name="Grigoriev I.V."/>
            <person name="Nagy L.G."/>
            <person name="Martin F."/>
            <person name="Kauserud H."/>
        </authorList>
    </citation>
    <scope>NUCLEOTIDE SEQUENCE</scope>
    <source>
        <strain evidence="4">CBHHK002</strain>
    </source>
</reference>
<feature type="compositionally biased region" description="Polar residues" evidence="1">
    <location>
        <begin position="157"/>
        <end position="176"/>
    </location>
</feature>
<dbReference type="Proteomes" id="UP001218218">
    <property type="component" value="Unassembled WGS sequence"/>
</dbReference>
<evidence type="ECO:0000313" key="5">
    <source>
        <dbReference type="Proteomes" id="UP001218218"/>
    </source>
</evidence>